<evidence type="ECO:0000313" key="2">
    <source>
        <dbReference type="EMBL" id="KAG7564462.1"/>
    </source>
</evidence>
<feature type="domain" description="RNase H type-1" evidence="1">
    <location>
        <begin position="73"/>
        <end position="155"/>
    </location>
</feature>
<keyword evidence="3" id="KW-1185">Reference proteome</keyword>
<dbReference type="EMBL" id="JAEFBJ010000010">
    <property type="protein sequence ID" value="KAG7564462.1"/>
    <property type="molecule type" value="Genomic_DNA"/>
</dbReference>
<dbReference type="InterPro" id="IPR044730">
    <property type="entry name" value="RNase_H-like_dom_plant"/>
</dbReference>
<organism evidence="2 3">
    <name type="scientific">Arabidopsis suecica</name>
    <name type="common">Swedish thale-cress</name>
    <name type="synonym">Cardaminopsis suecica</name>
    <dbReference type="NCBI Taxonomy" id="45249"/>
    <lineage>
        <taxon>Eukaryota</taxon>
        <taxon>Viridiplantae</taxon>
        <taxon>Streptophyta</taxon>
        <taxon>Embryophyta</taxon>
        <taxon>Tracheophyta</taxon>
        <taxon>Spermatophyta</taxon>
        <taxon>Magnoliopsida</taxon>
        <taxon>eudicotyledons</taxon>
        <taxon>Gunneridae</taxon>
        <taxon>Pentapetalae</taxon>
        <taxon>rosids</taxon>
        <taxon>malvids</taxon>
        <taxon>Brassicales</taxon>
        <taxon>Brassicaceae</taxon>
        <taxon>Camelineae</taxon>
        <taxon>Arabidopsis</taxon>
    </lineage>
</organism>
<sequence>MVISTPVVVINYGANGYSVEMREAPAVENPLHVSLEDLYNAWLQSSICCGLCCCFKDPLNGKIHHGSFSRPFVSSVLVTEALALKAAITAALALGVSRLACISDCQELVLLANTGGHANEVDGILADFFRFMFMSSSVHFVPRAENCGADVLAKAGLLSCIPSSISGV</sequence>
<reference evidence="2 3" key="1">
    <citation type="submission" date="2020-12" db="EMBL/GenBank/DDBJ databases">
        <title>Concerted genomic and epigenomic changes stabilize Arabidopsis allopolyploids.</title>
        <authorList>
            <person name="Chen Z."/>
        </authorList>
    </citation>
    <scope>NUCLEOTIDE SEQUENCE [LARGE SCALE GENOMIC DNA]</scope>
    <source>
        <strain evidence="2">As9502</strain>
        <tissue evidence="2">Leaf</tissue>
    </source>
</reference>
<gene>
    <name evidence="2" type="ORF">ISN44_As10g012290</name>
</gene>
<dbReference type="GO" id="GO:0003676">
    <property type="term" value="F:nucleic acid binding"/>
    <property type="evidence" value="ECO:0007669"/>
    <property type="project" value="InterPro"/>
</dbReference>
<dbReference type="InterPro" id="IPR002156">
    <property type="entry name" value="RNaseH_domain"/>
</dbReference>
<protein>
    <submittedName>
        <fullName evidence="2">Ribonuclease H domain</fullName>
    </submittedName>
</protein>
<accession>A0A8T1ZUF0</accession>
<name>A0A8T1ZUF0_ARASU</name>
<dbReference type="PANTHER" id="PTHR47074">
    <property type="entry name" value="BNAC02G40300D PROTEIN"/>
    <property type="match status" value="1"/>
</dbReference>
<proteinExistence type="predicted"/>
<dbReference type="PANTHER" id="PTHR47074:SF49">
    <property type="entry name" value="POLYNUCLEOTIDYL TRANSFERASE, RIBONUCLEASE H-LIKE SUPERFAMILY PROTEIN"/>
    <property type="match status" value="1"/>
</dbReference>
<comment type="caution">
    <text evidence="2">The sequence shown here is derived from an EMBL/GenBank/DDBJ whole genome shotgun (WGS) entry which is preliminary data.</text>
</comment>
<dbReference type="CDD" id="cd06222">
    <property type="entry name" value="RNase_H_like"/>
    <property type="match status" value="1"/>
</dbReference>
<dbReference type="Pfam" id="PF13456">
    <property type="entry name" value="RVT_3"/>
    <property type="match status" value="1"/>
</dbReference>
<dbReference type="Proteomes" id="UP000694251">
    <property type="component" value="Chromosome 10"/>
</dbReference>
<dbReference type="GO" id="GO:0004523">
    <property type="term" value="F:RNA-DNA hybrid ribonuclease activity"/>
    <property type="evidence" value="ECO:0007669"/>
    <property type="project" value="InterPro"/>
</dbReference>
<dbReference type="AlphaFoldDB" id="A0A8T1ZUF0"/>
<dbReference type="InterPro" id="IPR052929">
    <property type="entry name" value="RNase_H-like_EbsB-rel"/>
</dbReference>
<evidence type="ECO:0000313" key="3">
    <source>
        <dbReference type="Proteomes" id="UP000694251"/>
    </source>
</evidence>
<evidence type="ECO:0000259" key="1">
    <source>
        <dbReference type="Pfam" id="PF13456"/>
    </source>
</evidence>